<dbReference type="OrthoDB" id="9808476at2"/>
<keyword evidence="1 2" id="KW-0238">DNA-binding</keyword>
<protein>
    <submittedName>
        <fullName evidence="4">Transcriptional regulator, TetR family</fullName>
    </submittedName>
</protein>
<dbReference type="PANTHER" id="PTHR43479">
    <property type="entry name" value="ACREF/ENVCD OPERON REPRESSOR-RELATED"/>
    <property type="match status" value="1"/>
</dbReference>
<dbReference type="Proteomes" id="UP000182360">
    <property type="component" value="Unassembled WGS sequence"/>
</dbReference>
<dbReference type="PANTHER" id="PTHR43479:SF11">
    <property type="entry name" value="ACREF_ENVCD OPERON REPRESSOR-RELATED"/>
    <property type="match status" value="1"/>
</dbReference>
<sequence length="220" mass="24428">MSKKNISQEKIIQAFMASAFDKSAGASSLADVADILEIKKASLYNHFESRDAMYTATLSYCAKEIEAVGFTQEKTLEGIKGGKTAPSAVFKKLITRYTELFENEPLFQIYVFVHSEQYFNLDAFKIVEGENNRICDAIKDILTAFAAAKKIAKKTDKELKDIAAQLSAIIIQHRDYYIAARKEIVRQNPDSKAGGLFALPTDEAALSRTLKLVDAVLKSL</sequence>
<reference evidence="4 5" key="1">
    <citation type="submission" date="2016-10" db="EMBL/GenBank/DDBJ databases">
        <authorList>
            <person name="de Groot N.N."/>
        </authorList>
    </citation>
    <scope>NUCLEOTIDE SEQUENCE [LARGE SCALE GENOMIC DNA]</scope>
    <source>
        <strain evidence="4 5">B25</strain>
    </source>
</reference>
<feature type="DNA-binding region" description="H-T-H motif" evidence="2">
    <location>
        <begin position="28"/>
        <end position="47"/>
    </location>
</feature>
<proteinExistence type="predicted"/>
<dbReference type="EMBL" id="FOFU01000005">
    <property type="protein sequence ID" value="SEQ52014.1"/>
    <property type="molecule type" value="Genomic_DNA"/>
</dbReference>
<organism evidence="4 5">
    <name type="scientific">Treponema bryantii</name>
    <dbReference type="NCBI Taxonomy" id="163"/>
    <lineage>
        <taxon>Bacteria</taxon>
        <taxon>Pseudomonadati</taxon>
        <taxon>Spirochaetota</taxon>
        <taxon>Spirochaetia</taxon>
        <taxon>Spirochaetales</taxon>
        <taxon>Treponemataceae</taxon>
        <taxon>Treponema</taxon>
    </lineage>
</organism>
<dbReference type="STRING" id="163.SAMN04487775_1107"/>
<name>A0A1H9GPS7_9SPIR</name>
<dbReference type="PROSITE" id="PS50977">
    <property type="entry name" value="HTH_TETR_2"/>
    <property type="match status" value="1"/>
</dbReference>
<dbReference type="InterPro" id="IPR001647">
    <property type="entry name" value="HTH_TetR"/>
</dbReference>
<dbReference type="InterPro" id="IPR009057">
    <property type="entry name" value="Homeodomain-like_sf"/>
</dbReference>
<evidence type="ECO:0000259" key="3">
    <source>
        <dbReference type="PROSITE" id="PS50977"/>
    </source>
</evidence>
<dbReference type="SUPFAM" id="SSF46689">
    <property type="entry name" value="Homeodomain-like"/>
    <property type="match status" value="1"/>
</dbReference>
<keyword evidence="5" id="KW-1185">Reference proteome</keyword>
<dbReference type="GO" id="GO:0003677">
    <property type="term" value="F:DNA binding"/>
    <property type="evidence" value="ECO:0007669"/>
    <property type="project" value="UniProtKB-UniRule"/>
</dbReference>
<accession>A0A1H9GPS7</accession>
<gene>
    <name evidence="4" type="ORF">SAMN04487977_10588</name>
</gene>
<evidence type="ECO:0000313" key="4">
    <source>
        <dbReference type="EMBL" id="SEQ52014.1"/>
    </source>
</evidence>
<evidence type="ECO:0000256" key="2">
    <source>
        <dbReference type="PROSITE-ProRule" id="PRU00335"/>
    </source>
</evidence>
<dbReference type="Gene3D" id="1.10.357.10">
    <property type="entry name" value="Tetracycline Repressor, domain 2"/>
    <property type="match status" value="1"/>
</dbReference>
<dbReference type="RefSeq" id="WP_074643789.1">
    <property type="nucleotide sequence ID" value="NZ_AP025286.1"/>
</dbReference>
<dbReference type="InterPro" id="IPR050624">
    <property type="entry name" value="HTH-type_Tx_Regulator"/>
</dbReference>
<evidence type="ECO:0000256" key="1">
    <source>
        <dbReference type="ARBA" id="ARBA00023125"/>
    </source>
</evidence>
<feature type="domain" description="HTH tetR-type" evidence="3">
    <location>
        <begin position="5"/>
        <end position="65"/>
    </location>
</feature>
<evidence type="ECO:0000313" key="5">
    <source>
        <dbReference type="Proteomes" id="UP000182360"/>
    </source>
</evidence>
<dbReference type="AlphaFoldDB" id="A0A1H9GPS7"/>